<proteinExistence type="predicted"/>
<comment type="caution">
    <text evidence="2">The sequence shown here is derived from an EMBL/GenBank/DDBJ whole genome shotgun (WGS) entry which is preliminary data.</text>
</comment>
<name>A0A645IPG1_9ZZZZ</name>
<protein>
    <recommendedName>
        <fullName evidence="1">DUF4474 domain-containing protein</fullName>
    </recommendedName>
</protein>
<reference evidence="2" key="1">
    <citation type="submission" date="2019-08" db="EMBL/GenBank/DDBJ databases">
        <authorList>
            <person name="Kucharzyk K."/>
            <person name="Murdoch R.W."/>
            <person name="Higgins S."/>
            <person name="Loffler F."/>
        </authorList>
    </citation>
    <scope>NUCLEOTIDE SEQUENCE</scope>
</reference>
<dbReference type="EMBL" id="VSSQ01119562">
    <property type="protein sequence ID" value="MPN52946.1"/>
    <property type="molecule type" value="Genomic_DNA"/>
</dbReference>
<dbReference type="AlphaFoldDB" id="A0A645IPG1"/>
<accession>A0A645IPG1</accession>
<feature type="domain" description="DUF4474" evidence="1">
    <location>
        <begin position="3"/>
        <end position="148"/>
    </location>
</feature>
<sequence>MAYATHNGWERRFGFNPVYDFLSPAALIFFQTHRVKFEYGGMDWKIQIWKGNYFLAGSGGEVGIYNKPPSRPVEHYDCVGDEDMLVMSMRMFKGEQLLFERAPERHWWMTGFALSDGIYFAKDLTMESTILFEEQGMLDAFLAAFDPICAAEGIAYTVDGLLVSFVW</sequence>
<gene>
    <name evidence="2" type="ORF">SDC9_200609</name>
</gene>
<dbReference type="Pfam" id="PF14751">
    <property type="entry name" value="DUF4474"/>
    <property type="match status" value="1"/>
</dbReference>
<evidence type="ECO:0000259" key="1">
    <source>
        <dbReference type="Pfam" id="PF14751"/>
    </source>
</evidence>
<dbReference type="InterPro" id="IPR029322">
    <property type="entry name" value="DUF4474"/>
</dbReference>
<organism evidence="2">
    <name type="scientific">bioreactor metagenome</name>
    <dbReference type="NCBI Taxonomy" id="1076179"/>
    <lineage>
        <taxon>unclassified sequences</taxon>
        <taxon>metagenomes</taxon>
        <taxon>ecological metagenomes</taxon>
    </lineage>
</organism>
<evidence type="ECO:0000313" key="2">
    <source>
        <dbReference type="EMBL" id="MPN52946.1"/>
    </source>
</evidence>